<dbReference type="OrthoDB" id="9813719at2"/>
<gene>
    <name evidence="6" type="ordered locus">Adeg_0799</name>
</gene>
<dbReference type="InterPro" id="IPR040198">
    <property type="entry name" value="Fido_containing"/>
</dbReference>
<organism evidence="6 7">
    <name type="scientific">Ammonifex degensii (strain DSM 10501 / KC4)</name>
    <dbReference type="NCBI Taxonomy" id="429009"/>
    <lineage>
        <taxon>Bacteria</taxon>
        <taxon>Bacillati</taxon>
        <taxon>Bacillota</taxon>
        <taxon>Clostridia</taxon>
        <taxon>Thermoanaerobacterales</taxon>
        <taxon>Thermoanaerobacteraceae</taxon>
        <taxon>Ammonifex</taxon>
    </lineage>
</organism>
<dbReference type="InterPro" id="IPR036597">
    <property type="entry name" value="Fido-like_dom_sf"/>
</dbReference>
<dbReference type="GO" id="GO:0005524">
    <property type="term" value="F:ATP binding"/>
    <property type="evidence" value="ECO:0007669"/>
    <property type="project" value="UniProtKB-KW"/>
</dbReference>
<keyword evidence="2" id="KW-0547">Nucleotide-binding</keyword>
<dbReference type="eggNOG" id="COG3177">
    <property type="taxonomic scope" value="Bacteria"/>
</dbReference>
<feature type="domain" description="Fido" evidence="5">
    <location>
        <begin position="96"/>
        <end position="233"/>
    </location>
</feature>
<evidence type="ECO:0000313" key="6">
    <source>
        <dbReference type="EMBL" id="ACX51941.1"/>
    </source>
</evidence>
<feature type="active site" evidence="1">
    <location>
        <position position="175"/>
    </location>
</feature>
<dbReference type="HOGENOM" id="CLU_040460_3_2_9"/>
<name>C9RCG4_AMMDK</name>
<dbReference type="PROSITE" id="PS51459">
    <property type="entry name" value="FIDO"/>
    <property type="match status" value="1"/>
</dbReference>
<accession>C9RCG4</accession>
<dbReference type="KEGG" id="adg:Adeg_0799"/>
<dbReference type="PANTHER" id="PTHR13504">
    <property type="entry name" value="FIDO DOMAIN-CONTAINING PROTEIN DDB_G0283145"/>
    <property type="match status" value="1"/>
</dbReference>
<dbReference type="InterPro" id="IPR003812">
    <property type="entry name" value="Fido"/>
</dbReference>
<dbReference type="Pfam" id="PF02661">
    <property type="entry name" value="Fic"/>
    <property type="match status" value="1"/>
</dbReference>
<dbReference type="Proteomes" id="UP000002620">
    <property type="component" value="Chromosome"/>
</dbReference>
<evidence type="ECO:0000256" key="1">
    <source>
        <dbReference type="PIRSR" id="PIRSR640198-1"/>
    </source>
</evidence>
<protein>
    <submittedName>
        <fullName evidence="6">Filamentation induced by cAMP protein Fic</fullName>
    </submittedName>
</protein>
<keyword evidence="2" id="KW-0067">ATP-binding</keyword>
<dbReference type="AlphaFoldDB" id="C9RCG4"/>
<keyword evidence="7" id="KW-1185">Reference proteome</keyword>
<dbReference type="STRING" id="429009.Adeg_0799"/>
<proteinExistence type="predicted"/>
<dbReference type="EMBL" id="CP001785">
    <property type="protein sequence ID" value="ACX51941.1"/>
    <property type="molecule type" value="Genomic_DNA"/>
</dbReference>
<feature type="site" description="Important for autoinhibition of adenylyltransferase activity" evidence="3">
    <location>
        <position position="46"/>
    </location>
</feature>
<evidence type="ECO:0000256" key="4">
    <source>
        <dbReference type="SAM" id="MobiDB-lite"/>
    </source>
</evidence>
<dbReference type="SUPFAM" id="SSF140931">
    <property type="entry name" value="Fic-like"/>
    <property type="match status" value="1"/>
</dbReference>
<evidence type="ECO:0000256" key="2">
    <source>
        <dbReference type="PIRSR" id="PIRSR640198-2"/>
    </source>
</evidence>
<sequence>MLQEVLRDVDRLKERLDRAGQLTPAEARRLREYLLVEWTHHSTALEGNTLDLRETRVVLLDGLAVGGKTLREHLEVVDHRDAVEWLESAVREGLPLSEGLIRELNRLVLKSTLPEEAGKYRRGGARVAGSRHVPPPAWDVPFLVRETVREYDARRGKEHPVALAAWLHWRLVFIHPFTDGNGRTARLLMNFSLMSGGYPPAVIRKEDRERYLDALEEASVRGNLEPFTRLLAERVKEGLCLRLEIVGGEPPEQSQGPAGQRPERPLP</sequence>
<feature type="binding site" evidence="2">
    <location>
        <begin position="179"/>
        <end position="186"/>
    </location>
    <ligand>
        <name>ATP</name>
        <dbReference type="ChEBI" id="CHEBI:30616"/>
    </ligand>
</feature>
<reference evidence="6 7" key="1">
    <citation type="submission" date="2009-10" db="EMBL/GenBank/DDBJ databases">
        <title>Complete sequence of chromosome of Ammonifex degensii KC4.</title>
        <authorList>
            <consortium name="US DOE Joint Genome Institute"/>
            <person name="Kerfeld C."/>
            <person name="Goodner B."/>
            <person name="Huber H."/>
            <person name="Stetter K."/>
            <person name="Lucas S."/>
            <person name="Copeland A."/>
            <person name="Lapidus A."/>
            <person name="Glavina del Rio T."/>
            <person name="Dalin E."/>
            <person name="Tice H."/>
            <person name="Bruce D."/>
            <person name="Goodwin L."/>
            <person name="Pitluck S."/>
            <person name="Saunders E."/>
            <person name="Brettin T."/>
            <person name="Detter J.C."/>
            <person name="Han C."/>
            <person name="Larimer F."/>
            <person name="Land M."/>
            <person name="Hauser L."/>
            <person name="Kyrpides N."/>
            <person name="Ovchinnikova G."/>
            <person name="Richardson P."/>
        </authorList>
    </citation>
    <scope>NUCLEOTIDE SEQUENCE [LARGE SCALE GENOMIC DNA]</scope>
    <source>
        <strain evidence="7">DSM 10501 / KC4</strain>
    </source>
</reference>
<dbReference type="PANTHER" id="PTHR13504:SF38">
    <property type="entry name" value="FIDO DOMAIN-CONTAINING PROTEIN"/>
    <property type="match status" value="1"/>
</dbReference>
<evidence type="ECO:0000259" key="5">
    <source>
        <dbReference type="PROSITE" id="PS51459"/>
    </source>
</evidence>
<feature type="region of interest" description="Disordered" evidence="4">
    <location>
        <begin position="246"/>
        <end position="267"/>
    </location>
</feature>
<dbReference type="Gene3D" id="1.10.3290.10">
    <property type="entry name" value="Fido-like domain"/>
    <property type="match status" value="1"/>
</dbReference>
<evidence type="ECO:0000313" key="7">
    <source>
        <dbReference type="Proteomes" id="UP000002620"/>
    </source>
</evidence>
<evidence type="ECO:0000256" key="3">
    <source>
        <dbReference type="PIRSR" id="PIRSR640198-3"/>
    </source>
</evidence>